<dbReference type="InterPro" id="IPR046938">
    <property type="entry name" value="DNA_clamp_sf"/>
</dbReference>
<reference evidence="7" key="1">
    <citation type="submission" date="2024-02" db="UniProtKB">
        <authorList>
            <consortium name="WormBaseParasite"/>
        </authorList>
    </citation>
    <scope>IDENTIFICATION</scope>
</reference>
<evidence type="ECO:0000313" key="7">
    <source>
        <dbReference type="WBParaSite" id="MBELARI_LOCUS9032"/>
    </source>
</evidence>
<evidence type="ECO:0000256" key="3">
    <source>
        <dbReference type="ARBA" id="ARBA00022763"/>
    </source>
</evidence>
<dbReference type="InterPro" id="IPR003021">
    <property type="entry name" value="Rad1_Rec1_Rad17"/>
</dbReference>
<evidence type="ECO:0000256" key="1">
    <source>
        <dbReference type="ARBA" id="ARBA00004123"/>
    </source>
</evidence>
<keyword evidence="3" id="KW-0227">DNA damage</keyword>
<evidence type="ECO:0000256" key="2">
    <source>
        <dbReference type="ARBA" id="ARBA00010991"/>
    </source>
</evidence>
<protein>
    <submittedName>
        <fullName evidence="7">Cell cycle checkpoint protein RAD1</fullName>
    </submittedName>
</protein>
<keyword evidence="6" id="KW-1185">Reference proteome</keyword>
<sequence>MQAQQMRTDQQQVLNVGRSHCREMRELLKSLAFKENVTFWFNSAGAKVFTNDEHSNQAEIFFSPDCFSCFTVRADQVAFSLKLATLLECLSILDNNFSTFQLIYEGQGAPLHVYVEEDGVVIEGKIPTLEENLNNLEFDLGKSIIDVFMKPDILKDTIRDLDPKSQQFAIKFSPKRIVFGCKGELGKAYTVFPHDSDEIEQYECDANGDFSYRAATIKRLMTALHQATRVRIQIDNRGVLNIQLQAELTDAVEQPFIEFKCLCLTPFDEEPT</sequence>
<evidence type="ECO:0000256" key="4">
    <source>
        <dbReference type="ARBA" id="ARBA00023204"/>
    </source>
</evidence>
<dbReference type="InterPro" id="IPR003011">
    <property type="entry name" value="Cell_cycle_checkpoint_Rad1"/>
</dbReference>
<accession>A0AAF3FP87</accession>
<dbReference type="Proteomes" id="UP000887575">
    <property type="component" value="Unassembled WGS sequence"/>
</dbReference>
<dbReference type="GO" id="GO:0030896">
    <property type="term" value="C:checkpoint clamp complex"/>
    <property type="evidence" value="ECO:0007669"/>
    <property type="project" value="TreeGrafter"/>
</dbReference>
<dbReference type="Pfam" id="PF02144">
    <property type="entry name" value="Rad1"/>
    <property type="match status" value="1"/>
</dbReference>
<keyword evidence="5" id="KW-0539">Nucleus</keyword>
<proteinExistence type="inferred from homology"/>
<name>A0AAF3FP87_9BILA</name>
<dbReference type="PRINTS" id="PR01245">
    <property type="entry name" value="RAD1REC1"/>
</dbReference>
<evidence type="ECO:0000313" key="6">
    <source>
        <dbReference type="Proteomes" id="UP000887575"/>
    </source>
</evidence>
<comment type="similarity">
    <text evidence="2">Belongs to the rad1 family.</text>
</comment>
<organism evidence="6 7">
    <name type="scientific">Mesorhabditis belari</name>
    <dbReference type="NCBI Taxonomy" id="2138241"/>
    <lineage>
        <taxon>Eukaryota</taxon>
        <taxon>Metazoa</taxon>
        <taxon>Ecdysozoa</taxon>
        <taxon>Nematoda</taxon>
        <taxon>Chromadorea</taxon>
        <taxon>Rhabditida</taxon>
        <taxon>Rhabditina</taxon>
        <taxon>Rhabditomorpha</taxon>
        <taxon>Rhabditoidea</taxon>
        <taxon>Rhabditidae</taxon>
        <taxon>Mesorhabditinae</taxon>
        <taxon>Mesorhabditis</taxon>
    </lineage>
</organism>
<dbReference type="GO" id="GO:0006281">
    <property type="term" value="P:DNA repair"/>
    <property type="evidence" value="ECO:0007669"/>
    <property type="project" value="UniProtKB-KW"/>
</dbReference>
<dbReference type="WBParaSite" id="MBELARI_LOCUS9032">
    <property type="protein sequence ID" value="MBELARI_LOCUS9032"/>
    <property type="gene ID" value="MBELARI_LOCUS9032"/>
</dbReference>
<dbReference type="SUPFAM" id="SSF55979">
    <property type="entry name" value="DNA clamp"/>
    <property type="match status" value="1"/>
</dbReference>
<dbReference type="AlphaFoldDB" id="A0AAF3FP87"/>
<evidence type="ECO:0000256" key="5">
    <source>
        <dbReference type="ARBA" id="ARBA00023242"/>
    </source>
</evidence>
<dbReference type="PRINTS" id="PR01246">
    <property type="entry name" value="RAD1REPAIR"/>
</dbReference>
<dbReference type="PANTHER" id="PTHR10870:SF0">
    <property type="entry name" value="CELL CYCLE CHECKPOINT PROTEIN RAD1"/>
    <property type="match status" value="1"/>
</dbReference>
<dbReference type="PANTHER" id="PTHR10870">
    <property type="entry name" value="CELL CYCLE CHECKPOINT PROTEIN RAD1"/>
    <property type="match status" value="1"/>
</dbReference>
<dbReference type="GO" id="GO:0000077">
    <property type="term" value="P:DNA damage checkpoint signaling"/>
    <property type="evidence" value="ECO:0007669"/>
    <property type="project" value="InterPro"/>
</dbReference>
<comment type="subcellular location">
    <subcellularLocation>
        <location evidence="1">Nucleus</location>
    </subcellularLocation>
</comment>
<dbReference type="Gene3D" id="3.70.10.10">
    <property type="match status" value="1"/>
</dbReference>
<keyword evidence="4" id="KW-0234">DNA repair</keyword>